<comment type="subcellular location">
    <subcellularLocation>
        <location evidence="1">Cell membrane</location>
        <topology evidence="1">Multi-pass membrane protein</topology>
    </subcellularLocation>
</comment>
<dbReference type="EMBL" id="CP053562">
    <property type="protein sequence ID" value="QPZ91314.1"/>
    <property type="molecule type" value="Genomic_DNA"/>
</dbReference>
<dbReference type="InterPro" id="IPR003740">
    <property type="entry name" value="YitT"/>
</dbReference>
<evidence type="ECO:0000256" key="1">
    <source>
        <dbReference type="ARBA" id="ARBA00004651"/>
    </source>
</evidence>
<keyword evidence="2" id="KW-1003">Cell membrane</keyword>
<gene>
    <name evidence="7" type="ORF">AKL02_010640</name>
</gene>
<evidence type="ECO:0000256" key="2">
    <source>
        <dbReference type="ARBA" id="ARBA00022475"/>
    </source>
</evidence>
<name>A0ABX6YU02_9RHOB</name>
<feature type="transmembrane region" description="Helical" evidence="6">
    <location>
        <begin position="176"/>
        <end position="203"/>
    </location>
</feature>
<organism evidence="7 8">
    <name type="scientific">Thioclava electrotropha</name>
    <dbReference type="NCBI Taxonomy" id="1549850"/>
    <lineage>
        <taxon>Bacteria</taxon>
        <taxon>Pseudomonadati</taxon>
        <taxon>Pseudomonadota</taxon>
        <taxon>Alphaproteobacteria</taxon>
        <taxon>Rhodobacterales</taxon>
        <taxon>Paracoccaceae</taxon>
        <taxon>Thioclava</taxon>
    </lineage>
</organism>
<dbReference type="Pfam" id="PF02588">
    <property type="entry name" value="YitT_membrane"/>
    <property type="match status" value="1"/>
</dbReference>
<feature type="transmembrane region" description="Helical" evidence="6">
    <location>
        <begin position="120"/>
        <end position="141"/>
    </location>
</feature>
<evidence type="ECO:0000313" key="7">
    <source>
        <dbReference type="EMBL" id="QPZ91314.1"/>
    </source>
</evidence>
<keyword evidence="4 6" id="KW-1133">Transmembrane helix</keyword>
<dbReference type="InterPro" id="IPR051461">
    <property type="entry name" value="UPF0750_membrane"/>
</dbReference>
<protein>
    <submittedName>
        <fullName evidence="7">YitT family protein</fullName>
    </submittedName>
</protein>
<reference evidence="7 8" key="1">
    <citation type="submission" date="2020-05" db="EMBL/GenBank/DDBJ databases">
        <title>Thioclava electrotropha strain Elox9 finished genome.</title>
        <authorList>
            <person name="Rowe A.R."/>
            <person name="Wilbanks E.G."/>
        </authorList>
    </citation>
    <scope>NUCLEOTIDE SEQUENCE [LARGE SCALE GENOMIC DNA]</scope>
    <source>
        <strain evidence="7 8">Elox9</strain>
    </source>
</reference>
<keyword evidence="5 6" id="KW-0472">Membrane</keyword>
<sequence length="215" mass="22775">MTTDAHITADQIAAKEATRPHYSKLEDLQGLVVAAAQAALGIHLLRAAGLVTGGTAGAALILSYITGFSFGVVFFVINIPFYAFAYFARGAGFALKSLVTVTLVSLMAEALKPVLHVAEIHPAVAAVLFGISAGVGLLGLFRHKGSLGGVSIVAVILQDKFGFRAGWTQLIHDLCLFVIASFILAPPLVLYSLLGAIVLNFIVAMNHRRDWYIAE</sequence>
<evidence type="ECO:0000256" key="3">
    <source>
        <dbReference type="ARBA" id="ARBA00022692"/>
    </source>
</evidence>
<keyword evidence="3 6" id="KW-0812">Transmembrane</keyword>
<evidence type="ECO:0000313" key="8">
    <source>
        <dbReference type="Proteomes" id="UP000192422"/>
    </source>
</evidence>
<feature type="transmembrane region" description="Helical" evidence="6">
    <location>
        <begin position="57"/>
        <end position="77"/>
    </location>
</feature>
<evidence type="ECO:0000256" key="6">
    <source>
        <dbReference type="SAM" id="Phobius"/>
    </source>
</evidence>
<keyword evidence="8" id="KW-1185">Reference proteome</keyword>
<feature type="transmembrane region" description="Helical" evidence="6">
    <location>
        <begin position="83"/>
        <end position="108"/>
    </location>
</feature>
<evidence type="ECO:0000256" key="5">
    <source>
        <dbReference type="ARBA" id="ARBA00023136"/>
    </source>
</evidence>
<dbReference type="PANTHER" id="PTHR33545">
    <property type="entry name" value="UPF0750 MEMBRANE PROTEIN YITT-RELATED"/>
    <property type="match status" value="1"/>
</dbReference>
<proteinExistence type="predicted"/>
<accession>A0ABX6YU02</accession>
<dbReference type="PANTHER" id="PTHR33545:SF5">
    <property type="entry name" value="UPF0750 MEMBRANE PROTEIN YITT"/>
    <property type="match status" value="1"/>
</dbReference>
<dbReference type="RefSeq" id="WP_083076940.1">
    <property type="nucleotide sequence ID" value="NZ_CP053562.1"/>
</dbReference>
<evidence type="ECO:0000256" key="4">
    <source>
        <dbReference type="ARBA" id="ARBA00022989"/>
    </source>
</evidence>
<dbReference type="Proteomes" id="UP000192422">
    <property type="component" value="Chromosome"/>
</dbReference>